<reference evidence="6 7" key="1">
    <citation type="submission" date="2016-05" db="EMBL/GenBank/DDBJ databases">
        <authorList>
            <person name="Naeem Raeece"/>
        </authorList>
    </citation>
    <scope>NUCLEOTIDE SEQUENCE [LARGE SCALE GENOMIC DNA]</scope>
</reference>
<feature type="region of interest" description="Disordered" evidence="1">
    <location>
        <begin position="138"/>
        <end position="169"/>
    </location>
</feature>
<evidence type="ECO:0000313" key="4">
    <source>
        <dbReference type="EMBL" id="SBT41151.1"/>
    </source>
</evidence>
<sequence>MCPFIFQQVCKKGGSCKHSMLNNIRKFYCGGILKEYNKIKIVKNNLKKLNTFFKDNQDLCKYTLYPKKFYIGHNYKEFVISQNEIHNKNSINNYPFITASSNSCNILYSKNKWFMLHTNFHFIAKKVEHASQDSCCNGKPSSLNGKEEEKKLNEQDNENDFPKSNNINSKSRKYGCAPLEEVRKDTECTRKNNYLQNKHDNLQDSYLGSSKSKVLKGNYLKNVHSLLITKKIKETLTNLKSKHSYKIVVKRIQMEKKKINAILTKYQIKRTENVMYSSDEHTYRKAIINTKKKIFTLLKRNNNKSFMDIYYEEKTKYKLRKEKLFQSQEKLIKNSKIAHTSIKNFFKKYGYVGLGTYFVVFLVTFCCSYLFVHFKYISLADLKYLSEKMHLNKYIDDDLHKKIDSLWGELIFAYIASKITEPVRIVITVIITPYIAKVIRFKKGSRIKSH</sequence>
<dbReference type="AlphaFoldDB" id="A0A1A8ZBA5"/>
<evidence type="ECO:0000313" key="5">
    <source>
        <dbReference type="EMBL" id="SBT41480.1"/>
    </source>
</evidence>
<name>A0A1A8ZBA5_PLAOA</name>
<organism evidence="4 7">
    <name type="scientific">Plasmodium ovale wallikeri</name>
    <dbReference type="NCBI Taxonomy" id="864142"/>
    <lineage>
        <taxon>Eukaryota</taxon>
        <taxon>Sar</taxon>
        <taxon>Alveolata</taxon>
        <taxon>Apicomplexa</taxon>
        <taxon>Aconoidasida</taxon>
        <taxon>Haemosporida</taxon>
        <taxon>Plasmodiidae</taxon>
        <taxon>Plasmodium</taxon>
        <taxon>Plasmodium (Plasmodium)</taxon>
    </lineage>
</organism>
<dbReference type="Pfam" id="PF06916">
    <property type="entry name" value="FAM210A-B_dom"/>
    <property type="match status" value="1"/>
</dbReference>
<dbReference type="PANTHER" id="PTHR21377">
    <property type="entry name" value="PROTEIN FAM210B, MITOCHONDRIAL"/>
    <property type="match status" value="1"/>
</dbReference>
<evidence type="ECO:0000259" key="3">
    <source>
        <dbReference type="Pfam" id="PF06916"/>
    </source>
</evidence>
<dbReference type="EMBL" id="FLRE01000158">
    <property type="protein sequence ID" value="SBT41480.1"/>
    <property type="molecule type" value="Genomic_DNA"/>
</dbReference>
<evidence type="ECO:0000256" key="1">
    <source>
        <dbReference type="SAM" id="MobiDB-lite"/>
    </source>
</evidence>
<feature type="compositionally biased region" description="Basic and acidic residues" evidence="1">
    <location>
        <begin position="145"/>
        <end position="154"/>
    </location>
</feature>
<dbReference type="EMBL" id="FLRD01000118">
    <property type="protein sequence ID" value="SBT41151.1"/>
    <property type="molecule type" value="Genomic_DNA"/>
</dbReference>
<dbReference type="GO" id="GO:0005739">
    <property type="term" value="C:mitochondrion"/>
    <property type="evidence" value="ECO:0007669"/>
    <property type="project" value="TreeGrafter"/>
</dbReference>
<dbReference type="InterPro" id="IPR045866">
    <property type="entry name" value="FAM210A/B-like"/>
</dbReference>
<feature type="domain" description="DUF1279" evidence="3">
    <location>
        <begin position="341"/>
        <end position="434"/>
    </location>
</feature>
<keyword evidence="2" id="KW-0472">Membrane</keyword>
<dbReference type="PANTHER" id="PTHR21377:SF0">
    <property type="entry name" value="PROTEIN FAM210B, MITOCHONDRIAL"/>
    <property type="match status" value="1"/>
</dbReference>
<protein>
    <recommendedName>
        <fullName evidence="3">DUF1279 domain-containing protein</fullName>
    </recommendedName>
</protein>
<evidence type="ECO:0000313" key="6">
    <source>
        <dbReference type="Proteomes" id="UP000078550"/>
    </source>
</evidence>
<gene>
    <name evidence="4" type="ORF">POVWA1_043450</name>
    <name evidence="5" type="ORF">POVWA2_041920</name>
</gene>
<keyword evidence="2" id="KW-1133">Transmembrane helix</keyword>
<proteinExistence type="predicted"/>
<accession>A0A1A8ZBA5</accession>
<feature type="transmembrane region" description="Helical" evidence="2">
    <location>
        <begin position="349"/>
        <end position="372"/>
    </location>
</feature>
<keyword evidence="7" id="KW-1185">Reference proteome</keyword>
<dbReference type="Proteomes" id="UP000078555">
    <property type="component" value="Unassembled WGS sequence"/>
</dbReference>
<evidence type="ECO:0000256" key="2">
    <source>
        <dbReference type="SAM" id="Phobius"/>
    </source>
</evidence>
<dbReference type="Proteomes" id="UP000078550">
    <property type="component" value="Unassembled WGS sequence"/>
</dbReference>
<reference evidence="4" key="2">
    <citation type="submission" date="2016-05" db="EMBL/GenBank/DDBJ databases">
        <authorList>
            <person name="Lavstsen T."/>
            <person name="Jespersen J.S."/>
        </authorList>
    </citation>
    <scope>NUCLEOTIDE SEQUENCE [LARGE SCALE GENOMIC DNA]</scope>
</reference>
<dbReference type="InterPro" id="IPR009688">
    <property type="entry name" value="FAM210A/B-like_dom"/>
</dbReference>
<keyword evidence="2" id="KW-0812">Transmembrane</keyword>
<evidence type="ECO:0000313" key="7">
    <source>
        <dbReference type="Proteomes" id="UP000078555"/>
    </source>
</evidence>